<gene>
    <name evidence="1" type="ORF">NDU88_001488</name>
</gene>
<evidence type="ECO:0000313" key="1">
    <source>
        <dbReference type="EMBL" id="KAJ1135043.1"/>
    </source>
</evidence>
<dbReference type="Proteomes" id="UP001066276">
    <property type="component" value="Chromosome 6"/>
</dbReference>
<comment type="caution">
    <text evidence="1">The sequence shown here is derived from an EMBL/GenBank/DDBJ whole genome shotgun (WGS) entry which is preliminary data.</text>
</comment>
<dbReference type="EMBL" id="JANPWB010000010">
    <property type="protein sequence ID" value="KAJ1135043.1"/>
    <property type="molecule type" value="Genomic_DNA"/>
</dbReference>
<protein>
    <submittedName>
        <fullName evidence="1">Uncharacterized protein</fullName>
    </submittedName>
</protein>
<evidence type="ECO:0000313" key="2">
    <source>
        <dbReference type="Proteomes" id="UP001066276"/>
    </source>
</evidence>
<accession>A0AAV7Q9Z8</accession>
<keyword evidence="2" id="KW-1185">Reference proteome</keyword>
<sequence length="226" mass="24801">MERGFRGSASARLSYRTRQLKATRASFTRVGLRGTRSRSRVGQGLWAEPSGGVGVLRGAVRAESAVGQSSPVAVLLRARYHPGGSEGGPVEESGPWAGPTRERLKGPAPLLEHDHAVGGREVIGAVSGPVETAELSPRLPWTWPISLRARRQVVEPVELDGVFRRQRITLDLELSAWHEVELCTLGDLYEDGQLLSFTRLQELGLPSGQFLLYNGEMCRWLPLRIC</sequence>
<organism evidence="1 2">
    <name type="scientific">Pleurodeles waltl</name>
    <name type="common">Iberian ribbed newt</name>
    <dbReference type="NCBI Taxonomy" id="8319"/>
    <lineage>
        <taxon>Eukaryota</taxon>
        <taxon>Metazoa</taxon>
        <taxon>Chordata</taxon>
        <taxon>Craniata</taxon>
        <taxon>Vertebrata</taxon>
        <taxon>Euteleostomi</taxon>
        <taxon>Amphibia</taxon>
        <taxon>Batrachia</taxon>
        <taxon>Caudata</taxon>
        <taxon>Salamandroidea</taxon>
        <taxon>Salamandridae</taxon>
        <taxon>Pleurodelinae</taxon>
        <taxon>Pleurodeles</taxon>
    </lineage>
</organism>
<dbReference type="AlphaFoldDB" id="A0AAV7Q9Z8"/>
<reference evidence="1" key="1">
    <citation type="journal article" date="2022" name="bioRxiv">
        <title>Sequencing and chromosome-scale assembly of the giantPleurodeles waltlgenome.</title>
        <authorList>
            <person name="Brown T."/>
            <person name="Elewa A."/>
            <person name="Iarovenko S."/>
            <person name="Subramanian E."/>
            <person name="Araus A.J."/>
            <person name="Petzold A."/>
            <person name="Susuki M."/>
            <person name="Suzuki K.-i.T."/>
            <person name="Hayashi T."/>
            <person name="Toyoda A."/>
            <person name="Oliveira C."/>
            <person name="Osipova E."/>
            <person name="Leigh N.D."/>
            <person name="Simon A."/>
            <person name="Yun M.H."/>
        </authorList>
    </citation>
    <scope>NUCLEOTIDE SEQUENCE</scope>
    <source>
        <strain evidence="1">20211129_DDA</strain>
        <tissue evidence="1">Liver</tissue>
    </source>
</reference>
<name>A0AAV7Q9Z8_PLEWA</name>
<proteinExistence type="predicted"/>